<protein>
    <recommendedName>
        <fullName evidence="3">Retrovirus-related Pol polyprotein from transposon 17.6</fullName>
    </recommendedName>
</protein>
<sequence length="140" mass="16500">MEVFKDDFMVYAESFNGCTITSIPNPTSMREVRSFLRHVAFYRRFIKNINKIALPLSKLLQKDVDFNFDQPYLTHIHTYSPSSQLGVSIRAHKPDTKPRLIRWMLLLQEFDIEIRDKKGAENFIVDHLSKIERETDPMPI</sequence>
<dbReference type="EMBL" id="QJKJ01002333">
    <property type="protein sequence ID" value="RDY03303.1"/>
    <property type="molecule type" value="Genomic_DNA"/>
</dbReference>
<dbReference type="PANTHER" id="PTHR34072">
    <property type="entry name" value="ENZYMATIC POLYPROTEIN-RELATED"/>
    <property type="match status" value="1"/>
</dbReference>
<gene>
    <name evidence="1" type="ORF">CR513_13134</name>
</gene>
<dbReference type="OrthoDB" id="437338at2759"/>
<dbReference type="Proteomes" id="UP000257109">
    <property type="component" value="Unassembled WGS sequence"/>
</dbReference>
<accession>A0A371HKI1</accession>
<proteinExistence type="predicted"/>
<dbReference type="Gene3D" id="3.30.70.270">
    <property type="match status" value="1"/>
</dbReference>
<reference evidence="1" key="1">
    <citation type="submission" date="2018-05" db="EMBL/GenBank/DDBJ databases">
        <title>Draft genome of Mucuna pruriens seed.</title>
        <authorList>
            <person name="Nnadi N.E."/>
            <person name="Vos R."/>
            <person name="Hasami M.H."/>
            <person name="Devisetty U.K."/>
            <person name="Aguiy J.C."/>
        </authorList>
    </citation>
    <scope>NUCLEOTIDE SEQUENCE [LARGE SCALE GENOMIC DNA]</scope>
    <source>
        <strain evidence="1">JCA_2017</strain>
    </source>
</reference>
<dbReference type="PANTHER" id="PTHR34072:SF57">
    <property type="entry name" value="RNA-DIRECTED DNA POLYMERASE"/>
    <property type="match status" value="1"/>
</dbReference>
<comment type="caution">
    <text evidence="1">The sequence shown here is derived from an EMBL/GenBank/DDBJ whole genome shotgun (WGS) entry which is preliminary data.</text>
</comment>
<evidence type="ECO:0000313" key="1">
    <source>
        <dbReference type="EMBL" id="RDY03303.1"/>
    </source>
</evidence>
<organism evidence="1 2">
    <name type="scientific">Mucuna pruriens</name>
    <name type="common">Velvet bean</name>
    <name type="synonym">Dolichos pruriens</name>
    <dbReference type="NCBI Taxonomy" id="157652"/>
    <lineage>
        <taxon>Eukaryota</taxon>
        <taxon>Viridiplantae</taxon>
        <taxon>Streptophyta</taxon>
        <taxon>Embryophyta</taxon>
        <taxon>Tracheophyta</taxon>
        <taxon>Spermatophyta</taxon>
        <taxon>Magnoliopsida</taxon>
        <taxon>eudicotyledons</taxon>
        <taxon>Gunneridae</taxon>
        <taxon>Pentapetalae</taxon>
        <taxon>rosids</taxon>
        <taxon>fabids</taxon>
        <taxon>Fabales</taxon>
        <taxon>Fabaceae</taxon>
        <taxon>Papilionoideae</taxon>
        <taxon>50 kb inversion clade</taxon>
        <taxon>NPAAA clade</taxon>
        <taxon>indigoferoid/millettioid clade</taxon>
        <taxon>Phaseoleae</taxon>
        <taxon>Mucuna</taxon>
    </lineage>
</organism>
<dbReference type="InterPro" id="IPR043128">
    <property type="entry name" value="Rev_trsase/Diguanyl_cyclase"/>
</dbReference>
<keyword evidence="2" id="KW-1185">Reference proteome</keyword>
<dbReference type="AlphaFoldDB" id="A0A371HKI1"/>
<feature type="non-terminal residue" evidence="1">
    <location>
        <position position="1"/>
    </location>
</feature>
<dbReference type="SUPFAM" id="SSF56672">
    <property type="entry name" value="DNA/RNA polymerases"/>
    <property type="match status" value="1"/>
</dbReference>
<evidence type="ECO:0008006" key="3">
    <source>
        <dbReference type="Google" id="ProtNLM"/>
    </source>
</evidence>
<evidence type="ECO:0000313" key="2">
    <source>
        <dbReference type="Proteomes" id="UP000257109"/>
    </source>
</evidence>
<name>A0A371HKI1_MUCPR</name>
<dbReference type="InterPro" id="IPR043502">
    <property type="entry name" value="DNA/RNA_pol_sf"/>
</dbReference>